<dbReference type="Gene3D" id="3.40.390.10">
    <property type="entry name" value="Collagenase (Catalytic Domain)"/>
    <property type="match status" value="1"/>
</dbReference>
<dbReference type="AlphaFoldDB" id="A0A840HZY2"/>
<reference evidence="2 3" key="1">
    <citation type="submission" date="2020-08" db="EMBL/GenBank/DDBJ databases">
        <title>Genomic Encyclopedia of Type Strains, Phase IV (KMG-IV): sequencing the most valuable type-strain genomes for metagenomic binning, comparative biology and taxonomic classification.</title>
        <authorList>
            <person name="Goeker M."/>
        </authorList>
    </citation>
    <scope>NUCLEOTIDE SEQUENCE [LARGE SCALE GENOMIC DNA]</scope>
    <source>
        <strain evidence="2 3">DSM 102850</strain>
    </source>
</reference>
<organism evidence="2 3">
    <name type="scientific">Parvularcula dongshanensis</name>
    <dbReference type="NCBI Taxonomy" id="1173995"/>
    <lineage>
        <taxon>Bacteria</taxon>
        <taxon>Pseudomonadati</taxon>
        <taxon>Pseudomonadota</taxon>
        <taxon>Alphaproteobacteria</taxon>
        <taxon>Parvularculales</taxon>
        <taxon>Parvularculaceae</taxon>
        <taxon>Parvularcula</taxon>
    </lineage>
</organism>
<dbReference type="InterPro" id="IPR024079">
    <property type="entry name" value="MetalloPept_cat_dom_sf"/>
</dbReference>
<gene>
    <name evidence="2" type="ORF">GGQ59_000091</name>
</gene>
<protein>
    <recommendedName>
        <fullName evidence="4">Peptidase M10 metallopeptidase domain-containing protein</fullName>
    </recommendedName>
</protein>
<feature type="chain" id="PRO_5032490512" description="Peptidase M10 metallopeptidase domain-containing protein" evidence="1">
    <location>
        <begin position="23"/>
        <end position="547"/>
    </location>
</feature>
<dbReference type="Proteomes" id="UP000563524">
    <property type="component" value="Unassembled WGS sequence"/>
</dbReference>
<sequence>MKSLLTCAAVAALLCGMTGATAAPKRVTKTELKSDEVLGYRIQNDECVPTCDTAKNKIRKAIAARAAASAQDEEGANAPRADFSADSVRFQGSGRAIRRTRTAPQVIYLKFDNTGSPIYPVDVLDYETGEFLYQLYLDDYVFTPQDRAAIRDRVAADYAPFDIEIVTTPPASGPYATIDYTLNDYFSDGTRPGGTNITLYETDSGSYAFNILFGQAQGIDFGNDDYATGAFSDVNFWNLLYNAFSPGTFGALSGLSPDEAGYATAIRNQAANTGAHEVGHAVGLRHHDSFGAPDDGLPSTGVPAPGTFIPVYEGPQDGDEAILHLMASGASVGLPLAGSANQNRFFSERSALKLLLAEDARIADEAALADDKRAGAKRLDLKRTMVPNTIVEGKNAGGKYVAMDTAWVQGSLDGIGDSDEFVFTAKRSMFINAELISFSDTFIENPVIAYLNLYKVERNGSRTLVSQNAQTFEPYDPLLVDIEVPSYGQYVLEVLPQPVAYVPNGDGTFFPIPLDTPENRTLLQGDYDLIVYQVDRPIGNAPFVDAQ</sequence>
<dbReference type="SUPFAM" id="SSF55486">
    <property type="entry name" value="Metalloproteases ('zincins'), catalytic domain"/>
    <property type="match status" value="1"/>
</dbReference>
<dbReference type="RefSeq" id="WP_183814811.1">
    <property type="nucleotide sequence ID" value="NZ_JACHOB010000001.1"/>
</dbReference>
<keyword evidence="1" id="KW-0732">Signal</keyword>
<keyword evidence="3" id="KW-1185">Reference proteome</keyword>
<evidence type="ECO:0000256" key="1">
    <source>
        <dbReference type="SAM" id="SignalP"/>
    </source>
</evidence>
<dbReference type="EMBL" id="JACHOB010000001">
    <property type="protein sequence ID" value="MBB4657591.1"/>
    <property type="molecule type" value="Genomic_DNA"/>
</dbReference>
<feature type="signal peptide" evidence="1">
    <location>
        <begin position="1"/>
        <end position="22"/>
    </location>
</feature>
<comment type="caution">
    <text evidence="2">The sequence shown here is derived from an EMBL/GenBank/DDBJ whole genome shotgun (WGS) entry which is preliminary data.</text>
</comment>
<evidence type="ECO:0000313" key="3">
    <source>
        <dbReference type="Proteomes" id="UP000563524"/>
    </source>
</evidence>
<evidence type="ECO:0008006" key="4">
    <source>
        <dbReference type="Google" id="ProtNLM"/>
    </source>
</evidence>
<proteinExistence type="predicted"/>
<accession>A0A840HZY2</accession>
<dbReference type="GO" id="GO:0008237">
    <property type="term" value="F:metallopeptidase activity"/>
    <property type="evidence" value="ECO:0007669"/>
    <property type="project" value="InterPro"/>
</dbReference>
<evidence type="ECO:0000313" key="2">
    <source>
        <dbReference type="EMBL" id="MBB4657591.1"/>
    </source>
</evidence>
<name>A0A840HZY2_9PROT</name>